<dbReference type="AlphaFoldDB" id="A0A8J2NNF7"/>
<evidence type="ECO:0000313" key="1">
    <source>
        <dbReference type="EMBL" id="CAG7719671.1"/>
    </source>
</evidence>
<protein>
    <submittedName>
        <fullName evidence="1">Uncharacterized protein</fullName>
    </submittedName>
</protein>
<gene>
    <name evidence="1" type="ORF">AFUS01_LOCUS8983</name>
</gene>
<reference evidence="1" key="1">
    <citation type="submission" date="2021-06" db="EMBL/GenBank/DDBJ databases">
        <authorList>
            <person name="Hodson N. C."/>
            <person name="Mongue J. A."/>
            <person name="Jaron S. K."/>
        </authorList>
    </citation>
    <scope>NUCLEOTIDE SEQUENCE</scope>
</reference>
<accession>A0A8J2NNF7</accession>
<dbReference type="EMBL" id="CAJVCH010063435">
    <property type="protein sequence ID" value="CAG7719671.1"/>
    <property type="molecule type" value="Genomic_DNA"/>
</dbReference>
<proteinExistence type="predicted"/>
<keyword evidence="2" id="KW-1185">Reference proteome</keyword>
<comment type="caution">
    <text evidence="1">The sequence shown here is derived from an EMBL/GenBank/DDBJ whole genome shotgun (WGS) entry which is preliminary data.</text>
</comment>
<sequence length="117" mass="13308">MERSSSVEPQSPRQKFLETFALENAAQQNPKIIITPDMAEGDPGYLPEISLKLIQEWIGKHTIEVALKQYKTQVSRLVSTNSPFTEKYQKTSMRKSCKKSSPCSIVPTNKKYLPILH</sequence>
<evidence type="ECO:0000313" key="2">
    <source>
        <dbReference type="Proteomes" id="UP000708208"/>
    </source>
</evidence>
<dbReference type="Proteomes" id="UP000708208">
    <property type="component" value="Unassembled WGS sequence"/>
</dbReference>
<name>A0A8J2NNF7_9HEXA</name>
<organism evidence="1 2">
    <name type="scientific">Allacma fusca</name>
    <dbReference type="NCBI Taxonomy" id="39272"/>
    <lineage>
        <taxon>Eukaryota</taxon>
        <taxon>Metazoa</taxon>
        <taxon>Ecdysozoa</taxon>
        <taxon>Arthropoda</taxon>
        <taxon>Hexapoda</taxon>
        <taxon>Collembola</taxon>
        <taxon>Symphypleona</taxon>
        <taxon>Sminthuridae</taxon>
        <taxon>Allacma</taxon>
    </lineage>
</organism>